<dbReference type="KEGG" id="shp:Sput200_4325"/>
<protein>
    <submittedName>
        <fullName evidence="1">Uncharacterized protein</fullName>
    </submittedName>
</protein>
<proteinExistence type="predicted"/>
<gene>
    <name evidence="1" type="ordered locus">Sput200_4325</name>
</gene>
<reference evidence="1 2" key="1">
    <citation type="submission" date="2011-01" db="EMBL/GenBank/DDBJ databases">
        <title>Complete sequence of Shewanella putrefaciens 200.</title>
        <authorList>
            <consortium name="US DOE Joint Genome Institute"/>
            <person name="Lucas S."/>
            <person name="Copeland A."/>
            <person name="Lapidus A."/>
            <person name="Cheng J.-F."/>
            <person name="Bruce D."/>
            <person name="Goodwin L."/>
            <person name="Pitluck S."/>
            <person name="Munk A.C."/>
            <person name="Detter J.C."/>
            <person name="Han C."/>
            <person name="Tapia R."/>
            <person name="Land M."/>
            <person name="Hauser L."/>
            <person name="Chang Y.-J."/>
            <person name="Jeffries C."/>
            <person name="Kyrpides N."/>
            <person name="Ivanova N."/>
            <person name="Mikhailova N."/>
            <person name="Kolker E."/>
            <person name="Lawrence C."/>
            <person name="McCue L.A."/>
            <person name="DiChristina T."/>
            <person name="Nealson K."/>
            <person name="Fredrickson J.K."/>
            <person name="Woyke T."/>
        </authorList>
    </citation>
    <scope>NUCLEOTIDE SEQUENCE [LARGE SCALE GENOMIC DNA]</scope>
    <source>
        <strain evidence="1 2">200</strain>
    </source>
</reference>
<dbReference type="EMBL" id="CP002457">
    <property type="protein sequence ID" value="ADV56662.1"/>
    <property type="molecule type" value="Genomic_DNA"/>
</dbReference>
<evidence type="ECO:0000313" key="1">
    <source>
        <dbReference type="EMBL" id="ADV56662.1"/>
    </source>
</evidence>
<dbReference type="OrthoDB" id="7067693at2"/>
<sequence length="257" mass="29480">MSYIIAFISFEDSTKEFPVQCFRTDIKQGDKVIARRADGKLRPAIIRDLKYLNWDCNGRIECKADEIEHRSDGEIILPKGSPLAYGISTPDVFIKELKSHGWVPVKSKRRQYRTVLGFANSANVAYIFVRKNGVDIQMLPRTDNQIVKPYSMHEISFNEGKMVQHFLAHTTFNLFEGILRFSKSFIENEADLERYFIPQGRSDKRTEELKQQARERQASRNEMLDIYDACSDGNGGPAYLGDGMWISSDGGLHDWGR</sequence>
<evidence type="ECO:0000313" key="2">
    <source>
        <dbReference type="Proteomes" id="UP000008209"/>
    </source>
</evidence>
<dbReference type="AlphaFoldDB" id="E6XLQ0"/>
<dbReference type="HOGENOM" id="CLU_1084291_0_0_6"/>
<dbReference type="PATRIC" id="fig|399804.5.peg.4434"/>
<dbReference type="Proteomes" id="UP000008209">
    <property type="component" value="Chromosome"/>
</dbReference>
<accession>E6XLQ0</accession>
<name>E6XLQ0_SHEP2</name>
<organism evidence="1 2">
    <name type="scientific">Shewanella putrefaciens (strain 200)</name>
    <dbReference type="NCBI Taxonomy" id="399804"/>
    <lineage>
        <taxon>Bacteria</taxon>
        <taxon>Pseudomonadati</taxon>
        <taxon>Pseudomonadota</taxon>
        <taxon>Gammaproteobacteria</taxon>
        <taxon>Alteromonadales</taxon>
        <taxon>Shewanellaceae</taxon>
        <taxon>Shewanella</taxon>
    </lineage>
</organism>